<feature type="signal peptide" evidence="1">
    <location>
        <begin position="1"/>
        <end position="20"/>
    </location>
</feature>
<dbReference type="Proteomes" id="UP000005580">
    <property type="component" value="Unassembled WGS sequence"/>
</dbReference>
<keyword evidence="3" id="KW-1185">Reference proteome</keyword>
<dbReference type="InterPro" id="IPR026341">
    <property type="entry name" value="T9SS_type_B"/>
</dbReference>
<organism evidence="2 3">
    <name type="scientific">Hoylesella oralis ATCC 33269</name>
    <dbReference type="NCBI Taxonomy" id="873533"/>
    <lineage>
        <taxon>Bacteria</taxon>
        <taxon>Pseudomonadati</taxon>
        <taxon>Bacteroidota</taxon>
        <taxon>Bacteroidia</taxon>
        <taxon>Bacteroidales</taxon>
        <taxon>Prevotellaceae</taxon>
        <taxon>Hoylesella</taxon>
    </lineage>
</organism>
<evidence type="ECO:0000313" key="2">
    <source>
        <dbReference type="EMBL" id="EFZ36113.1"/>
    </source>
</evidence>
<gene>
    <name evidence="2" type="ORF">HMPREF0663_12180</name>
</gene>
<dbReference type="AlphaFoldDB" id="E7RSB2"/>
<dbReference type="SUPFAM" id="SSF49299">
    <property type="entry name" value="PKD domain"/>
    <property type="match status" value="1"/>
</dbReference>
<dbReference type="EMBL" id="AEPE02000006">
    <property type="protein sequence ID" value="EFZ36113.1"/>
    <property type="molecule type" value="Genomic_DNA"/>
</dbReference>
<accession>E7RSB2</accession>
<evidence type="ECO:0000256" key="1">
    <source>
        <dbReference type="SAM" id="SignalP"/>
    </source>
</evidence>
<dbReference type="NCBIfam" id="TIGR04131">
    <property type="entry name" value="Bac_Flav_CTERM"/>
    <property type="match status" value="1"/>
</dbReference>
<reference evidence="2" key="1">
    <citation type="submission" date="2011-01" db="EMBL/GenBank/DDBJ databases">
        <authorList>
            <person name="Muzny D."/>
            <person name="Qin X."/>
            <person name="Buhay C."/>
            <person name="Dugan-Rocha S."/>
            <person name="Ding Y."/>
            <person name="Chen G."/>
            <person name="Hawes A."/>
            <person name="Holder M."/>
            <person name="Jhangiani S."/>
            <person name="Johnson A."/>
            <person name="Khan Z."/>
            <person name="Li Z."/>
            <person name="Liu W."/>
            <person name="Liu X."/>
            <person name="Perez L."/>
            <person name="Shen H."/>
            <person name="Wang Q."/>
            <person name="Watt J."/>
            <person name="Xi L."/>
            <person name="Xin Y."/>
            <person name="Zhou J."/>
            <person name="Deng J."/>
            <person name="Jiang H."/>
            <person name="Liu Y."/>
            <person name="Qu J."/>
            <person name="Song X.-Z."/>
            <person name="Zhang L."/>
            <person name="Villasana D."/>
            <person name="Johnson A."/>
            <person name="Liu J."/>
            <person name="Liyanage D."/>
            <person name="Lorensuhewa L."/>
            <person name="Robinson T."/>
            <person name="Song A."/>
            <person name="Song B.-B."/>
            <person name="Dinh H."/>
            <person name="Thornton R."/>
            <person name="Coyle M."/>
            <person name="Francisco L."/>
            <person name="Jackson L."/>
            <person name="Javaid M."/>
            <person name="Korchina V."/>
            <person name="Kovar C."/>
            <person name="Mata R."/>
            <person name="Mathew T."/>
            <person name="Ngo R."/>
            <person name="Nguyen L."/>
            <person name="Nguyen N."/>
            <person name="Okwuonu G."/>
            <person name="Ongeri F."/>
            <person name="Pham C."/>
            <person name="Simmons D."/>
            <person name="Wilczek-Boney K."/>
            <person name="Hale W."/>
            <person name="Jakkamsetti A."/>
            <person name="Pham P."/>
            <person name="Ruth R."/>
            <person name="San Lucas F."/>
            <person name="Warren J."/>
            <person name="Zhang J."/>
            <person name="Zhao Z."/>
            <person name="Zhou C."/>
            <person name="Zhu D."/>
            <person name="Lee S."/>
            <person name="Bess C."/>
            <person name="Blankenburg K."/>
            <person name="Forbes L."/>
            <person name="Fu Q."/>
            <person name="Gubbala S."/>
            <person name="Hirani K."/>
            <person name="Jayaseelan J.C."/>
            <person name="Lara F."/>
            <person name="Munidasa M."/>
            <person name="Palculict T."/>
            <person name="Patil S."/>
            <person name="Pu L.-L."/>
            <person name="Saada N."/>
            <person name="Tang L."/>
            <person name="Weissenberger G."/>
            <person name="Zhu Y."/>
            <person name="Hemphill L."/>
            <person name="Shang Y."/>
            <person name="Youmans B."/>
            <person name="Ayvaz T."/>
            <person name="Ross M."/>
            <person name="Santibanez J."/>
            <person name="Aqrawi P."/>
            <person name="Gross S."/>
            <person name="Joshi V."/>
            <person name="Fowler G."/>
            <person name="Nazareth L."/>
            <person name="Reid J."/>
            <person name="Worley K."/>
            <person name="Petrosino J."/>
            <person name="Highlander S."/>
            <person name="Gibbs R."/>
        </authorList>
    </citation>
    <scope>NUCLEOTIDE SEQUENCE [LARGE SCALE GENOMIC DNA]</scope>
    <source>
        <strain evidence="2">ATCC 33269</strain>
    </source>
</reference>
<name>E7RSB2_9BACT</name>
<dbReference type="HOGENOM" id="CLU_079879_0_0_10"/>
<evidence type="ECO:0000313" key="3">
    <source>
        <dbReference type="Proteomes" id="UP000005580"/>
    </source>
</evidence>
<dbReference type="eggNOG" id="COG3291">
    <property type="taxonomic scope" value="Bacteria"/>
</dbReference>
<sequence length="240" mass="26970">MKFQFILSIILAVSTLNVDAQQMPSINPTGTFTPSTGEAAEDVTSFQGSAPIVAQFKANAENTNGWTTYYEWRFTKEGENSPYLVRYEQDTEYTFTSAGTHRIILYAIFTQGTDTVAFTKEYWAENVPITVSISESKLEFPNAFSPNGDGINDIYKAKDGFQSITDFHAYIYNRWGQLLYEWTNPSEGWDGKYKGQDVKQGVYFCLVKAKGADGRTFNIKRDVNLLRGYTEGTNSTSGNN</sequence>
<proteinExistence type="predicted"/>
<dbReference type="STRING" id="28134.SAMN05444288_2221"/>
<keyword evidence="1" id="KW-0732">Signal</keyword>
<dbReference type="RefSeq" id="WP_004370394.1">
    <property type="nucleotide sequence ID" value="NZ_GL833119.1"/>
</dbReference>
<dbReference type="InterPro" id="IPR035986">
    <property type="entry name" value="PKD_dom_sf"/>
</dbReference>
<comment type="caution">
    <text evidence="2">The sequence shown here is derived from an EMBL/GenBank/DDBJ whole genome shotgun (WGS) entry which is preliminary data.</text>
</comment>
<evidence type="ECO:0008006" key="4">
    <source>
        <dbReference type="Google" id="ProtNLM"/>
    </source>
</evidence>
<protein>
    <recommendedName>
        <fullName evidence="4">Gliding motility-associated C-terminal domain-containing protein</fullName>
    </recommendedName>
</protein>
<dbReference type="Pfam" id="PF13585">
    <property type="entry name" value="CHU_C"/>
    <property type="match status" value="1"/>
</dbReference>
<feature type="chain" id="PRO_5003224507" description="Gliding motility-associated C-terminal domain-containing protein" evidence="1">
    <location>
        <begin position="21"/>
        <end position="240"/>
    </location>
</feature>